<reference evidence="2" key="1">
    <citation type="journal article" date="2024" name="Proc. Natl. Acad. Sci. U.S.A.">
        <title>Extraordinary preservation of gene collinearity over three hundred million years revealed in homosporous lycophytes.</title>
        <authorList>
            <person name="Li C."/>
            <person name="Wickell D."/>
            <person name="Kuo L.Y."/>
            <person name="Chen X."/>
            <person name="Nie B."/>
            <person name="Liao X."/>
            <person name="Peng D."/>
            <person name="Ji J."/>
            <person name="Jenkins J."/>
            <person name="Williams M."/>
            <person name="Shu S."/>
            <person name="Plott C."/>
            <person name="Barry K."/>
            <person name="Rajasekar S."/>
            <person name="Grimwood J."/>
            <person name="Han X."/>
            <person name="Sun S."/>
            <person name="Hou Z."/>
            <person name="He W."/>
            <person name="Dai G."/>
            <person name="Sun C."/>
            <person name="Schmutz J."/>
            <person name="Leebens-Mack J.H."/>
            <person name="Li F.W."/>
            <person name="Wang L."/>
        </authorList>
    </citation>
    <scope>NUCLEOTIDE SEQUENCE [LARGE SCALE GENOMIC DNA]</scope>
    <source>
        <strain evidence="2">cv. PW_Plant_1</strain>
    </source>
</reference>
<proteinExistence type="predicted"/>
<protein>
    <submittedName>
        <fullName evidence="1">Uncharacterized protein</fullName>
    </submittedName>
</protein>
<comment type="caution">
    <text evidence="1">The sequence shown here is derived from an EMBL/GenBank/DDBJ whole genome shotgun (WGS) entry which is preliminary data.</text>
</comment>
<organism evidence="1 2">
    <name type="scientific">Diphasiastrum complanatum</name>
    <name type="common">Issler's clubmoss</name>
    <name type="synonym">Lycopodium complanatum</name>
    <dbReference type="NCBI Taxonomy" id="34168"/>
    <lineage>
        <taxon>Eukaryota</taxon>
        <taxon>Viridiplantae</taxon>
        <taxon>Streptophyta</taxon>
        <taxon>Embryophyta</taxon>
        <taxon>Tracheophyta</taxon>
        <taxon>Lycopodiopsida</taxon>
        <taxon>Lycopodiales</taxon>
        <taxon>Lycopodiaceae</taxon>
        <taxon>Lycopodioideae</taxon>
        <taxon>Diphasiastrum</taxon>
    </lineage>
</organism>
<evidence type="ECO:0000313" key="2">
    <source>
        <dbReference type="Proteomes" id="UP001162992"/>
    </source>
</evidence>
<dbReference type="Proteomes" id="UP001162992">
    <property type="component" value="Chromosome 16"/>
</dbReference>
<name>A0ACC2BAS1_DIPCM</name>
<accession>A0ACC2BAS1</accession>
<dbReference type="EMBL" id="CM055107">
    <property type="protein sequence ID" value="KAJ7526879.1"/>
    <property type="molecule type" value="Genomic_DNA"/>
</dbReference>
<sequence>MSVGEAGLRLMPLMDKGTCNRGFTCHHHPNVKPSWWAPDRCYWICSQAALLNGGKHVALTTSMVAWMLIPFSHSSSHKLESFGYFPFNLKVRAWALARVVPSN</sequence>
<keyword evidence="2" id="KW-1185">Reference proteome</keyword>
<evidence type="ECO:0000313" key="1">
    <source>
        <dbReference type="EMBL" id="KAJ7526879.1"/>
    </source>
</evidence>
<gene>
    <name evidence="1" type="ORF">O6H91_16G026900</name>
</gene>